<dbReference type="AlphaFoldDB" id="A0A6V8MJ20"/>
<keyword evidence="4" id="KW-1185">Reference proteome</keyword>
<dbReference type="InterPro" id="IPR013830">
    <property type="entry name" value="SGNH_hydro"/>
</dbReference>
<dbReference type="CDD" id="cd01822">
    <property type="entry name" value="Lysophospholipase_L1_like"/>
    <property type="match status" value="1"/>
</dbReference>
<keyword evidence="1" id="KW-0732">Signal</keyword>
<dbReference type="InterPro" id="IPR051532">
    <property type="entry name" value="Ester_Hydrolysis_Enzymes"/>
</dbReference>
<dbReference type="PANTHER" id="PTHR30383:SF24">
    <property type="entry name" value="THIOESTERASE 1_PROTEASE 1_LYSOPHOSPHOLIPASE L1"/>
    <property type="match status" value="1"/>
</dbReference>
<accession>A0A6V8MJ20</accession>
<sequence length="220" mass="24017">MKLSNLVAALVSLAVGHFCFFLVEPAQAAPFEGTIVAAGDSLTAGYGLPERDAYPAQLERKLNQNGYRWKVVNAGISGETSSGLLSRVDWILKLKPDIVILETGANDGLRGVDPKVTRANLDKTVTRLQEKGVTVVLAGMRMVTNMGPTFTRDFAANYTAIAKKHHLILIPFFLEGVAGDPALNQQDGIHPVTRGYQIITNRVYPYVTKAIDLKRKTRIP</sequence>
<dbReference type="PANTHER" id="PTHR30383">
    <property type="entry name" value="THIOESTERASE 1/PROTEASE 1/LYSOPHOSPHOLIPASE L1"/>
    <property type="match status" value="1"/>
</dbReference>
<feature type="domain" description="SGNH hydrolase-type esterase" evidence="2">
    <location>
        <begin position="38"/>
        <end position="198"/>
    </location>
</feature>
<evidence type="ECO:0000313" key="3">
    <source>
        <dbReference type="EMBL" id="GFO59970.1"/>
    </source>
</evidence>
<dbReference type="InterPro" id="IPR036514">
    <property type="entry name" value="SGNH_hydro_sf"/>
</dbReference>
<feature type="chain" id="PRO_5028046974" evidence="1">
    <location>
        <begin position="29"/>
        <end position="220"/>
    </location>
</feature>
<evidence type="ECO:0000259" key="2">
    <source>
        <dbReference type="Pfam" id="PF13472"/>
    </source>
</evidence>
<dbReference type="RefSeq" id="WP_183354793.1">
    <property type="nucleotide sequence ID" value="NZ_BLXX01000006.1"/>
</dbReference>
<dbReference type="GO" id="GO:0004622">
    <property type="term" value="F:phosphatidylcholine lysophospholipase activity"/>
    <property type="evidence" value="ECO:0007669"/>
    <property type="project" value="TreeGrafter"/>
</dbReference>
<evidence type="ECO:0000256" key="1">
    <source>
        <dbReference type="SAM" id="SignalP"/>
    </source>
</evidence>
<dbReference type="Proteomes" id="UP000556026">
    <property type="component" value="Unassembled WGS sequence"/>
</dbReference>
<comment type="caution">
    <text evidence="3">The sequence shown here is derived from an EMBL/GenBank/DDBJ whole genome shotgun (WGS) entry which is preliminary data.</text>
</comment>
<protein>
    <submittedName>
        <fullName evidence="3">Arylesterase</fullName>
    </submittedName>
</protein>
<dbReference type="EMBL" id="BLXX01000006">
    <property type="protein sequence ID" value="GFO59970.1"/>
    <property type="molecule type" value="Genomic_DNA"/>
</dbReference>
<evidence type="ECO:0000313" key="4">
    <source>
        <dbReference type="Proteomes" id="UP000556026"/>
    </source>
</evidence>
<gene>
    <name evidence="3" type="ORF">GMST_22950</name>
</gene>
<feature type="signal peptide" evidence="1">
    <location>
        <begin position="1"/>
        <end position="28"/>
    </location>
</feature>
<dbReference type="Gene3D" id="3.40.50.1110">
    <property type="entry name" value="SGNH hydrolase"/>
    <property type="match status" value="1"/>
</dbReference>
<reference evidence="4" key="1">
    <citation type="submission" date="2020-06" db="EMBL/GenBank/DDBJ databases">
        <title>Draft genomic sequence of Geomonas sp. Red330.</title>
        <authorList>
            <person name="Itoh H."/>
            <person name="Zhenxing X."/>
            <person name="Ushijima N."/>
            <person name="Masuda Y."/>
            <person name="Shiratori Y."/>
            <person name="Senoo K."/>
        </authorList>
    </citation>
    <scope>NUCLEOTIDE SEQUENCE [LARGE SCALE GENOMIC DNA]</scope>
    <source>
        <strain evidence="4">Red330</strain>
    </source>
</reference>
<dbReference type="Pfam" id="PF13472">
    <property type="entry name" value="Lipase_GDSL_2"/>
    <property type="match status" value="1"/>
</dbReference>
<dbReference type="SUPFAM" id="SSF52266">
    <property type="entry name" value="SGNH hydrolase"/>
    <property type="match status" value="1"/>
</dbReference>
<organism evidence="3 4">
    <name type="scientific">Geomonas silvestris</name>
    <dbReference type="NCBI Taxonomy" id="2740184"/>
    <lineage>
        <taxon>Bacteria</taxon>
        <taxon>Pseudomonadati</taxon>
        <taxon>Thermodesulfobacteriota</taxon>
        <taxon>Desulfuromonadia</taxon>
        <taxon>Geobacterales</taxon>
        <taxon>Geobacteraceae</taxon>
        <taxon>Geomonas</taxon>
    </lineage>
</organism>
<name>A0A6V8MJ20_9BACT</name>
<proteinExistence type="predicted"/>